<dbReference type="Gene3D" id="3.40.50.720">
    <property type="entry name" value="NAD(P)-binding Rossmann-like Domain"/>
    <property type="match status" value="1"/>
</dbReference>
<keyword evidence="1" id="KW-0560">Oxidoreductase</keyword>
<dbReference type="GO" id="GO:0070403">
    <property type="term" value="F:NAD+ binding"/>
    <property type="evidence" value="ECO:0007669"/>
    <property type="project" value="InterPro"/>
</dbReference>
<name>A0A366FU63_9HYPH</name>
<evidence type="ECO:0000313" key="5">
    <source>
        <dbReference type="EMBL" id="RBP17275.1"/>
    </source>
</evidence>
<sequence length="288" mass="31656">MIKLPEIDELESRPIAVIGMGTMGRRLAARFATRGGEVRAYDSNQRVADEGAAYARETVADACKTIPGATPGRIVTAPDLASAVRDAWLVVEAVAEKPDLKTALFGEFDRLAPPGAILATNSSSYKSSEVIGKVTRPERVLNMHFYLPKLRSVELMTCGKTDEAYIHFLKETLPRWGFAPYVAMKESTGLIFNRVWAAIKREAIQVIAEGIATPEDVDALFREVLATEASPFRLMDQVGLDVVLDIEDHYAAERPGLPVEARELLRRYVAQGKLGVKTGSGFYDYPKP</sequence>
<dbReference type="GO" id="GO:0006631">
    <property type="term" value="P:fatty acid metabolic process"/>
    <property type="evidence" value="ECO:0007669"/>
    <property type="project" value="InterPro"/>
</dbReference>
<dbReference type="EMBL" id="QNRK01000003">
    <property type="protein sequence ID" value="RBP17275.1"/>
    <property type="molecule type" value="Genomic_DNA"/>
</dbReference>
<gene>
    <name evidence="5" type="ORF">DFR50_103161</name>
</gene>
<dbReference type="InterPro" id="IPR013328">
    <property type="entry name" value="6PGD_dom2"/>
</dbReference>
<accession>A0A366FU63</accession>
<dbReference type="InterPro" id="IPR008927">
    <property type="entry name" value="6-PGluconate_DH-like_C_sf"/>
</dbReference>
<dbReference type="Gene3D" id="1.10.1040.10">
    <property type="entry name" value="N-(1-d-carboxylethyl)-l-norvaline Dehydrogenase, domain 2"/>
    <property type="match status" value="1"/>
</dbReference>
<dbReference type="OrthoDB" id="9803287at2"/>
<organism evidence="5 6">
    <name type="scientific">Roseiarcus fermentans</name>
    <dbReference type="NCBI Taxonomy" id="1473586"/>
    <lineage>
        <taxon>Bacteria</taxon>
        <taxon>Pseudomonadati</taxon>
        <taxon>Pseudomonadota</taxon>
        <taxon>Alphaproteobacteria</taxon>
        <taxon>Hyphomicrobiales</taxon>
        <taxon>Roseiarcaceae</taxon>
        <taxon>Roseiarcus</taxon>
    </lineage>
</organism>
<dbReference type="InterPro" id="IPR036291">
    <property type="entry name" value="NAD(P)-bd_dom_sf"/>
</dbReference>
<feature type="domain" description="3-hydroxyacyl-CoA dehydrogenase C-terminal" evidence="3">
    <location>
        <begin position="189"/>
        <end position="285"/>
    </location>
</feature>
<dbReference type="GO" id="GO:0016616">
    <property type="term" value="F:oxidoreductase activity, acting on the CH-OH group of donors, NAD or NADP as acceptor"/>
    <property type="evidence" value="ECO:0007669"/>
    <property type="project" value="InterPro"/>
</dbReference>
<dbReference type="RefSeq" id="WP_113887898.1">
    <property type="nucleotide sequence ID" value="NZ_QNRK01000003.1"/>
</dbReference>
<evidence type="ECO:0000259" key="3">
    <source>
        <dbReference type="Pfam" id="PF00725"/>
    </source>
</evidence>
<evidence type="ECO:0000256" key="1">
    <source>
        <dbReference type="ARBA" id="ARBA00023002"/>
    </source>
</evidence>
<evidence type="ECO:0000259" key="4">
    <source>
        <dbReference type="Pfam" id="PF02737"/>
    </source>
</evidence>
<comment type="caution">
    <text evidence="5">The sequence shown here is derived from an EMBL/GenBank/DDBJ whole genome shotgun (WGS) entry which is preliminary data.</text>
</comment>
<dbReference type="Proteomes" id="UP000253529">
    <property type="component" value="Unassembled WGS sequence"/>
</dbReference>
<dbReference type="Pfam" id="PF00725">
    <property type="entry name" value="3HCDH"/>
    <property type="match status" value="1"/>
</dbReference>
<keyword evidence="6" id="KW-1185">Reference proteome</keyword>
<dbReference type="AlphaFoldDB" id="A0A366FU63"/>
<dbReference type="Pfam" id="PF02737">
    <property type="entry name" value="3HCDH_N"/>
    <property type="match status" value="1"/>
</dbReference>
<reference evidence="5 6" key="1">
    <citation type="submission" date="2018-06" db="EMBL/GenBank/DDBJ databases">
        <title>Genomic Encyclopedia of Type Strains, Phase IV (KMG-IV): sequencing the most valuable type-strain genomes for metagenomic binning, comparative biology and taxonomic classification.</title>
        <authorList>
            <person name="Goeker M."/>
        </authorList>
    </citation>
    <scope>NUCLEOTIDE SEQUENCE [LARGE SCALE GENOMIC DNA]</scope>
    <source>
        <strain evidence="5 6">DSM 24875</strain>
    </source>
</reference>
<dbReference type="PANTHER" id="PTHR48075">
    <property type="entry name" value="3-HYDROXYACYL-COA DEHYDROGENASE FAMILY PROTEIN"/>
    <property type="match status" value="1"/>
</dbReference>
<feature type="site" description="Important for catalytic activity" evidence="2">
    <location>
        <position position="144"/>
    </location>
</feature>
<dbReference type="PANTHER" id="PTHR48075:SF3">
    <property type="entry name" value="3-HYDROXYACYL-COA DEHYDROGENASE"/>
    <property type="match status" value="1"/>
</dbReference>
<protein>
    <submittedName>
        <fullName evidence="5">3-hydroxybutyryl-CoA dehydrogenase</fullName>
    </submittedName>
</protein>
<proteinExistence type="predicted"/>
<evidence type="ECO:0000313" key="6">
    <source>
        <dbReference type="Proteomes" id="UP000253529"/>
    </source>
</evidence>
<dbReference type="SUPFAM" id="SSF48179">
    <property type="entry name" value="6-phosphogluconate dehydrogenase C-terminal domain-like"/>
    <property type="match status" value="1"/>
</dbReference>
<dbReference type="InterPro" id="IPR006108">
    <property type="entry name" value="3HC_DH_C"/>
</dbReference>
<feature type="domain" description="3-hydroxyacyl-CoA dehydrogenase NAD binding" evidence="4">
    <location>
        <begin position="15"/>
        <end position="182"/>
    </location>
</feature>
<dbReference type="InterPro" id="IPR022694">
    <property type="entry name" value="3-OHacyl-CoA_DH"/>
</dbReference>
<dbReference type="PIRSF" id="PIRSF000105">
    <property type="entry name" value="HCDH"/>
    <property type="match status" value="1"/>
</dbReference>
<dbReference type="InterPro" id="IPR006176">
    <property type="entry name" value="3-OHacyl-CoA_DH_NAD-bd"/>
</dbReference>
<evidence type="ECO:0000256" key="2">
    <source>
        <dbReference type="PIRSR" id="PIRSR000105-1"/>
    </source>
</evidence>
<dbReference type="SUPFAM" id="SSF51735">
    <property type="entry name" value="NAD(P)-binding Rossmann-fold domains"/>
    <property type="match status" value="1"/>
</dbReference>